<dbReference type="AlphaFoldDB" id="A0A212QRK7"/>
<evidence type="ECO:0000256" key="1">
    <source>
        <dbReference type="SAM" id="MobiDB-lite"/>
    </source>
</evidence>
<dbReference type="EMBL" id="FYEH01000003">
    <property type="protein sequence ID" value="SNB62154.1"/>
    <property type="molecule type" value="Genomic_DNA"/>
</dbReference>
<keyword evidence="3" id="KW-1185">Reference proteome</keyword>
<gene>
    <name evidence="2" type="ORF">SAMN07250955_10349</name>
</gene>
<proteinExistence type="predicted"/>
<dbReference type="Proteomes" id="UP000197065">
    <property type="component" value="Unassembled WGS sequence"/>
</dbReference>
<reference evidence="2 3" key="1">
    <citation type="submission" date="2017-06" db="EMBL/GenBank/DDBJ databases">
        <authorList>
            <person name="Kim H.J."/>
            <person name="Triplett B.A."/>
        </authorList>
    </citation>
    <scope>NUCLEOTIDE SEQUENCE [LARGE SCALE GENOMIC DNA]</scope>
    <source>
        <strain evidence="2 3">B29T1</strain>
    </source>
</reference>
<feature type="compositionally biased region" description="Basic and acidic residues" evidence="1">
    <location>
        <begin position="153"/>
        <end position="167"/>
    </location>
</feature>
<accession>A0A212QRK7</accession>
<evidence type="ECO:0000313" key="3">
    <source>
        <dbReference type="Proteomes" id="UP000197065"/>
    </source>
</evidence>
<protein>
    <submittedName>
        <fullName evidence="2">Uncharacterized protein</fullName>
    </submittedName>
</protein>
<sequence>MVEIGKLKAVLERAAGEGRALTYGQILTFFGRKVTRVSVGALCRDLGEACRLVEADGGPDLAVLVVRKSDGMPGAGYFTALRREGLYDGADSGEAAAAFVAARQQEVFAWYSKGRPSARRARRAAQRPQDQEEGQDGKDGDVAIGGIEIGGPEARHDADQKADQERA</sequence>
<feature type="region of interest" description="Disordered" evidence="1">
    <location>
        <begin position="118"/>
        <end position="167"/>
    </location>
</feature>
<name>A0A212QRK7_9PROT</name>
<organism evidence="2 3">
    <name type="scientific">Arboricoccus pini</name>
    <dbReference type="NCBI Taxonomy" id="1963835"/>
    <lineage>
        <taxon>Bacteria</taxon>
        <taxon>Pseudomonadati</taxon>
        <taxon>Pseudomonadota</taxon>
        <taxon>Alphaproteobacteria</taxon>
        <taxon>Geminicoccales</taxon>
        <taxon>Geminicoccaceae</taxon>
        <taxon>Arboricoccus</taxon>
    </lineage>
</organism>
<evidence type="ECO:0000313" key="2">
    <source>
        <dbReference type="EMBL" id="SNB62154.1"/>
    </source>
</evidence>